<dbReference type="InterPro" id="IPR036986">
    <property type="entry name" value="S4_RNA-bd_sf"/>
</dbReference>
<dbReference type="InterPro" id="IPR006145">
    <property type="entry name" value="PsdUridine_synth_RsuA/RluA"/>
</dbReference>
<dbReference type="GO" id="GO:0000455">
    <property type="term" value="P:enzyme-directed rRNA pseudouridine synthesis"/>
    <property type="evidence" value="ECO:0007669"/>
    <property type="project" value="TreeGrafter"/>
</dbReference>
<evidence type="ECO:0000256" key="1">
    <source>
        <dbReference type="ARBA" id="ARBA00010876"/>
    </source>
</evidence>
<evidence type="ECO:0000256" key="3">
    <source>
        <dbReference type="PROSITE-ProRule" id="PRU00182"/>
    </source>
</evidence>
<feature type="domain" description="Pseudouridine synthase RsuA/RluA-like" evidence="4">
    <location>
        <begin position="190"/>
        <end position="285"/>
    </location>
</feature>
<accession>A0AAD8YCC6</accession>
<dbReference type="AlphaFoldDB" id="A0AAD8YCC6"/>
<protein>
    <submittedName>
        <fullName evidence="5">RNA pseudouridine synthase</fullName>
        <ecNumber evidence="5">5.4.99.-</ecNumber>
    </submittedName>
</protein>
<evidence type="ECO:0000259" key="4">
    <source>
        <dbReference type="Pfam" id="PF00849"/>
    </source>
</evidence>
<dbReference type="PANTHER" id="PTHR21600">
    <property type="entry name" value="MITOCHONDRIAL RNA PSEUDOURIDINE SYNTHASE"/>
    <property type="match status" value="1"/>
</dbReference>
<keyword evidence="2 5" id="KW-0413">Isomerase</keyword>
<dbReference type="InterPro" id="IPR050188">
    <property type="entry name" value="RluA_PseudoU_synthase"/>
</dbReference>
<dbReference type="PANTHER" id="PTHR21600:SF40">
    <property type="entry name" value="PSEUDOURIDYLATE SYNTHASE RPUSD2"/>
    <property type="match status" value="1"/>
</dbReference>
<comment type="caution">
    <text evidence="5">The sequence shown here is derived from an EMBL/GenBank/DDBJ whole genome shotgun (WGS) entry which is preliminary data.</text>
</comment>
<dbReference type="InterPro" id="IPR006224">
    <property type="entry name" value="PsdUridine_synth_RluA-like_CS"/>
</dbReference>
<evidence type="ECO:0000313" key="5">
    <source>
        <dbReference type="EMBL" id="KAK1742445.1"/>
    </source>
</evidence>
<dbReference type="Gene3D" id="3.30.2350.10">
    <property type="entry name" value="Pseudouridine synthase"/>
    <property type="match status" value="1"/>
</dbReference>
<dbReference type="GO" id="GO:0003723">
    <property type="term" value="F:RNA binding"/>
    <property type="evidence" value="ECO:0007669"/>
    <property type="project" value="UniProtKB-KW"/>
</dbReference>
<dbReference type="InterPro" id="IPR020103">
    <property type="entry name" value="PsdUridine_synth_cat_dom_sf"/>
</dbReference>
<reference evidence="5" key="1">
    <citation type="submission" date="2023-06" db="EMBL/GenBank/DDBJ databases">
        <title>Survivors Of The Sea: Transcriptome response of Skeletonema marinoi to long-term dormancy.</title>
        <authorList>
            <person name="Pinder M.I.M."/>
            <person name="Kourtchenko O."/>
            <person name="Robertson E.K."/>
            <person name="Larsson T."/>
            <person name="Maumus F."/>
            <person name="Osuna-Cruz C.M."/>
            <person name="Vancaester E."/>
            <person name="Stenow R."/>
            <person name="Vandepoele K."/>
            <person name="Ploug H."/>
            <person name="Bruchert V."/>
            <person name="Godhe A."/>
            <person name="Topel M."/>
        </authorList>
    </citation>
    <scope>NUCLEOTIDE SEQUENCE</scope>
    <source>
        <strain evidence="5">R05AC</strain>
    </source>
</reference>
<name>A0AAD8YCC6_9STRA</name>
<evidence type="ECO:0000256" key="2">
    <source>
        <dbReference type="ARBA" id="ARBA00023235"/>
    </source>
</evidence>
<dbReference type="PROSITE" id="PS50889">
    <property type="entry name" value="S4"/>
    <property type="match status" value="1"/>
</dbReference>
<dbReference type="EC" id="5.4.99.-" evidence="5"/>
<dbReference type="EMBL" id="JATAAI010000011">
    <property type="protein sequence ID" value="KAK1742445.1"/>
    <property type="molecule type" value="Genomic_DNA"/>
</dbReference>
<keyword evidence="6" id="KW-1185">Reference proteome</keyword>
<comment type="similarity">
    <text evidence="1">Belongs to the pseudouridine synthase RluA family.</text>
</comment>
<dbReference type="Pfam" id="PF00849">
    <property type="entry name" value="PseudoU_synth_2"/>
    <property type="match status" value="1"/>
</dbReference>
<evidence type="ECO:0000313" key="6">
    <source>
        <dbReference type="Proteomes" id="UP001224775"/>
    </source>
</evidence>
<dbReference type="Proteomes" id="UP001224775">
    <property type="component" value="Unassembled WGS sequence"/>
</dbReference>
<dbReference type="Gene3D" id="3.10.290.10">
    <property type="entry name" value="RNA-binding S4 domain"/>
    <property type="match status" value="1"/>
</dbReference>
<sequence>MTKTKRNRKRSRGGIGCLIAEDECNSNESSRSTKSLLRVEDVPLSTAFNLIHSSTTNSSDKDNSTEYNNIHCKDQRRVRIVHPYPYTFATFAKHRWLGRPLIDVYHDEFGSYPRSYYEAAIKAGRILVSGKRVTCDYSIKQGDELTHTVHRHEPVVGLSDLSSYTTSAADHEKEVKTPPIEIVYEDDTILVVDKPASMPVLAHWKPESYGTGKLFTVHRLDKLTSGLVLIAKRQFFDILQNANHPWMMKYWTSHKMEEGVGTEESVERQSKQQKLATVPPVSHGEVLSIQVELPILKKKGKKKADEASVNQSACIAALGFWVTDCHGSLVENATIQDLQNNVTT</sequence>
<dbReference type="GO" id="GO:0009982">
    <property type="term" value="F:pseudouridine synthase activity"/>
    <property type="evidence" value="ECO:0007669"/>
    <property type="project" value="InterPro"/>
</dbReference>
<keyword evidence="3" id="KW-0694">RNA-binding</keyword>
<gene>
    <name evidence="5" type="ORF">QTG54_007010</name>
</gene>
<dbReference type="PROSITE" id="PS01129">
    <property type="entry name" value="PSI_RLU"/>
    <property type="match status" value="1"/>
</dbReference>
<dbReference type="SUPFAM" id="SSF55120">
    <property type="entry name" value="Pseudouridine synthase"/>
    <property type="match status" value="1"/>
</dbReference>
<proteinExistence type="inferred from homology"/>
<organism evidence="5 6">
    <name type="scientific">Skeletonema marinoi</name>
    <dbReference type="NCBI Taxonomy" id="267567"/>
    <lineage>
        <taxon>Eukaryota</taxon>
        <taxon>Sar</taxon>
        <taxon>Stramenopiles</taxon>
        <taxon>Ochrophyta</taxon>
        <taxon>Bacillariophyta</taxon>
        <taxon>Coscinodiscophyceae</taxon>
        <taxon>Thalassiosirophycidae</taxon>
        <taxon>Thalassiosirales</taxon>
        <taxon>Skeletonemataceae</taxon>
        <taxon>Skeletonema</taxon>
        <taxon>Skeletonema marinoi-dohrnii complex</taxon>
    </lineage>
</organism>